<dbReference type="EMBL" id="MDEO01000027">
    <property type="protein sequence ID" value="OCX22171.1"/>
    <property type="molecule type" value="Genomic_DNA"/>
</dbReference>
<feature type="domain" description="N-acetyltransferase" evidence="3">
    <location>
        <begin position="3"/>
        <end position="151"/>
    </location>
</feature>
<name>A0A1C2E598_9HYPH</name>
<evidence type="ECO:0000313" key="4">
    <source>
        <dbReference type="EMBL" id="OCX22171.1"/>
    </source>
</evidence>
<dbReference type="Proteomes" id="UP000094412">
    <property type="component" value="Unassembled WGS sequence"/>
</dbReference>
<dbReference type="InterPro" id="IPR016181">
    <property type="entry name" value="Acyl_CoA_acyltransferase"/>
</dbReference>
<dbReference type="PANTHER" id="PTHR43877:SF2">
    <property type="entry name" value="AMINOALKYLPHOSPHONATE N-ACETYLTRANSFERASE-RELATED"/>
    <property type="match status" value="1"/>
</dbReference>
<dbReference type="STRING" id="1566387.QV13_06335"/>
<comment type="caution">
    <text evidence="4">The sequence shown here is derived from an EMBL/GenBank/DDBJ whole genome shotgun (WGS) entry which is preliminary data.</text>
</comment>
<dbReference type="SUPFAM" id="SSF55729">
    <property type="entry name" value="Acyl-CoA N-acyltransferases (Nat)"/>
    <property type="match status" value="1"/>
</dbReference>
<proteinExistence type="predicted"/>
<keyword evidence="2" id="KW-0012">Acyltransferase</keyword>
<organism evidence="4 5">
    <name type="scientific">Mesorhizobium hungaricum</name>
    <dbReference type="NCBI Taxonomy" id="1566387"/>
    <lineage>
        <taxon>Bacteria</taxon>
        <taxon>Pseudomonadati</taxon>
        <taxon>Pseudomonadota</taxon>
        <taxon>Alphaproteobacteria</taxon>
        <taxon>Hyphomicrobiales</taxon>
        <taxon>Phyllobacteriaceae</taxon>
        <taxon>Mesorhizobium</taxon>
    </lineage>
</organism>
<dbReference type="GO" id="GO:0016747">
    <property type="term" value="F:acyltransferase activity, transferring groups other than amino-acyl groups"/>
    <property type="evidence" value="ECO:0007669"/>
    <property type="project" value="InterPro"/>
</dbReference>
<dbReference type="Gene3D" id="3.40.630.30">
    <property type="match status" value="1"/>
</dbReference>
<accession>A0A1C2E598</accession>
<evidence type="ECO:0000313" key="5">
    <source>
        <dbReference type="Proteomes" id="UP000094412"/>
    </source>
</evidence>
<dbReference type="PROSITE" id="PS51186">
    <property type="entry name" value="GNAT"/>
    <property type="match status" value="1"/>
</dbReference>
<dbReference type="AlphaFoldDB" id="A0A1C2E598"/>
<evidence type="ECO:0000256" key="2">
    <source>
        <dbReference type="ARBA" id="ARBA00023315"/>
    </source>
</evidence>
<gene>
    <name evidence="4" type="ORF">QV13_06335</name>
</gene>
<evidence type="ECO:0000259" key="3">
    <source>
        <dbReference type="PROSITE" id="PS51186"/>
    </source>
</evidence>
<dbReference type="InterPro" id="IPR000182">
    <property type="entry name" value="GNAT_dom"/>
</dbReference>
<dbReference type="RefSeq" id="WP_024926651.1">
    <property type="nucleotide sequence ID" value="NZ_MDEO01000027.1"/>
</dbReference>
<dbReference type="CDD" id="cd04301">
    <property type="entry name" value="NAT_SF"/>
    <property type="match status" value="1"/>
</dbReference>
<keyword evidence="5" id="KW-1185">Reference proteome</keyword>
<dbReference type="Pfam" id="PF00583">
    <property type="entry name" value="Acetyltransf_1"/>
    <property type="match status" value="1"/>
</dbReference>
<dbReference type="OrthoDB" id="9809751at2"/>
<dbReference type="PANTHER" id="PTHR43877">
    <property type="entry name" value="AMINOALKYLPHOSPHONATE N-ACETYLTRANSFERASE-RELATED-RELATED"/>
    <property type="match status" value="1"/>
</dbReference>
<sequence length="151" mass="16708">MPPVIRKMRHSDLAALVKLRHVTFFDDGKISREADRAGLAKLIDGDGFEAGFVAEIDGEPIGSCLFVREEIEPLHEVSPWLAGLVVAENHRGQGLGTTLIAAVERHAHAVGCREFYLYTDSAEALYIKLGWTVAERMVIDGEPLVLMKRKL</sequence>
<evidence type="ECO:0000256" key="1">
    <source>
        <dbReference type="ARBA" id="ARBA00022679"/>
    </source>
</evidence>
<keyword evidence="1" id="KW-0808">Transferase</keyword>
<protein>
    <recommendedName>
        <fullName evidence="3">N-acetyltransferase domain-containing protein</fullName>
    </recommendedName>
</protein>
<reference evidence="4 5" key="1">
    <citation type="submission" date="2016-08" db="EMBL/GenBank/DDBJ databases">
        <title>Whole genome sequence of Mesorhizobium sp. strain UASWS1009 isolated from industrial sewage.</title>
        <authorList>
            <person name="Crovadore J."/>
            <person name="Calmin G."/>
            <person name="Chablais R."/>
            <person name="Cochard B."/>
            <person name="Lefort F."/>
        </authorList>
    </citation>
    <scope>NUCLEOTIDE SEQUENCE [LARGE SCALE GENOMIC DNA]</scope>
    <source>
        <strain evidence="4 5">UASWS1009</strain>
    </source>
</reference>
<dbReference type="InterPro" id="IPR050832">
    <property type="entry name" value="Bact_Acetyltransf"/>
</dbReference>